<sequence>MNSRRKHPTRYRLRGRVWSHMQTHSLDCQLRGRAWNRRSLPPIHSRSQTRERGHTETRSTTTSSHHQRA</sequence>
<accession>A0A5B7FNZ0</accession>
<keyword evidence="3" id="KW-1185">Reference proteome</keyword>
<feature type="compositionally biased region" description="Low complexity" evidence="1">
    <location>
        <begin position="58"/>
        <end position="69"/>
    </location>
</feature>
<reference evidence="2 3" key="1">
    <citation type="submission" date="2019-05" db="EMBL/GenBank/DDBJ databases">
        <title>Another draft genome of Portunus trituberculatus and its Hox gene families provides insights of decapod evolution.</title>
        <authorList>
            <person name="Jeong J.-H."/>
            <person name="Song I."/>
            <person name="Kim S."/>
            <person name="Choi T."/>
            <person name="Kim D."/>
            <person name="Ryu S."/>
            <person name="Kim W."/>
        </authorList>
    </citation>
    <scope>NUCLEOTIDE SEQUENCE [LARGE SCALE GENOMIC DNA]</scope>
    <source>
        <tissue evidence="2">Muscle</tissue>
    </source>
</reference>
<name>A0A5B7FNZ0_PORTR</name>
<evidence type="ECO:0000256" key="1">
    <source>
        <dbReference type="SAM" id="MobiDB-lite"/>
    </source>
</evidence>
<feature type="compositionally biased region" description="Basic and acidic residues" evidence="1">
    <location>
        <begin position="48"/>
        <end position="57"/>
    </location>
</feature>
<evidence type="ECO:0000313" key="3">
    <source>
        <dbReference type="Proteomes" id="UP000324222"/>
    </source>
</evidence>
<gene>
    <name evidence="2" type="ORF">E2C01_040509</name>
</gene>
<dbReference type="EMBL" id="VSRR010007376">
    <property type="protein sequence ID" value="MPC46783.1"/>
    <property type="molecule type" value="Genomic_DNA"/>
</dbReference>
<evidence type="ECO:0000313" key="2">
    <source>
        <dbReference type="EMBL" id="MPC46783.1"/>
    </source>
</evidence>
<dbReference type="Proteomes" id="UP000324222">
    <property type="component" value="Unassembled WGS sequence"/>
</dbReference>
<proteinExistence type="predicted"/>
<dbReference type="AlphaFoldDB" id="A0A5B7FNZ0"/>
<protein>
    <submittedName>
        <fullName evidence="2">Uncharacterized protein</fullName>
    </submittedName>
</protein>
<feature type="region of interest" description="Disordered" evidence="1">
    <location>
        <begin position="35"/>
        <end position="69"/>
    </location>
</feature>
<organism evidence="2 3">
    <name type="scientific">Portunus trituberculatus</name>
    <name type="common">Swimming crab</name>
    <name type="synonym">Neptunus trituberculatus</name>
    <dbReference type="NCBI Taxonomy" id="210409"/>
    <lineage>
        <taxon>Eukaryota</taxon>
        <taxon>Metazoa</taxon>
        <taxon>Ecdysozoa</taxon>
        <taxon>Arthropoda</taxon>
        <taxon>Crustacea</taxon>
        <taxon>Multicrustacea</taxon>
        <taxon>Malacostraca</taxon>
        <taxon>Eumalacostraca</taxon>
        <taxon>Eucarida</taxon>
        <taxon>Decapoda</taxon>
        <taxon>Pleocyemata</taxon>
        <taxon>Brachyura</taxon>
        <taxon>Eubrachyura</taxon>
        <taxon>Portunoidea</taxon>
        <taxon>Portunidae</taxon>
        <taxon>Portuninae</taxon>
        <taxon>Portunus</taxon>
    </lineage>
</organism>
<comment type="caution">
    <text evidence="2">The sequence shown here is derived from an EMBL/GenBank/DDBJ whole genome shotgun (WGS) entry which is preliminary data.</text>
</comment>